<evidence type="ECO:0000256" key="1">
    <source>
        <dbReference type="ARBA" id="ARBA00022737"/>
    </source>
</evidence>
<dbReference type="GO" id="GO:0000159">
    <property type="term" value="C:protein phosphatase type 2A complex"/>
    <property type="evidence" value="ECO:0007669"/>
    <property type="project" value="TreeGrafter"/>
</dbReference>
<organism evidence="3 4">
    <name type="scientific">Rousettus aegyptiacus</name>
    <name type="common">Egyptian fruit bat</name>
    <name type="synonym">Pteropus aegyptiacus</name>
    <dbReference type="NCBI Taxonomy" id="9407"/>
    <lineage>
        <taxon>Eukaryota</taxon>
        <taxon>Metazoa</taxon>
        <taxon>Chordata</taxon>
        <taxon>Craniata</taxon>
        <taxon>Vertebrata</taxon>
        <taxon>Euteleostomi</taxon>
        <taxon>Mammalia</taxon>
        <taxon>Eutheria</taxon>
        <taxon>Laurasiatheria</taxon>
        <taxon>Chiroptera</taxon>
        <taxon>Yinpterochiroptera</taxon>
        <taxon>Pteropodoidea</taxon>
        <taxon>Pteropodidae</taxon>
        <taxon>Rousettinae</taxon>
        <taxon>Rousettus</taxon>
    </lineage>
</organism>
<dbReference type="InterPro" id="IPR051023">
    <property type="entry name" value="PP2A_Regulatory_Subunit_A"/>
</dbReference>
<dbReference type="PANTHER" id="PTHR10648">
    <property type="entry name" value="SERINE/THREONINE-PROTEIN PHOSPHATASE PP2A 65 KDA REGULATORY SUBUNIT"/>
    <property type="match status" value="1"/>
</dbReference>
<dbReference type="PROSITE" id="PS50077">
    <property type="entry name" value="HEAT_REPEAT"/>
    <property type="match status" value="7"/>
</dbReference>
<dbReference type="GO" id="GO:0005829">
    <property type="term" value="C:cytosol"/>
    <property type="evidence" value="ECO:0007669"/>
    <property type="project" value="TreeGrafter"/>
</dbReference>
<dbReference type="InterPro" id="IPR011989">
    <property type="entry name" value="ARM-like"/>
</dbReference>
<gene>
    <name evidence="3" type="ORF">HJG63_015779</name>
</gene>
<dbReference type="PANTHER" id="PTHR10648:SF2">
    <property type="entry name" value="SERINE_THREONINE-PROTEIN PHOSPHATASE 2A 65 KDA REGULATORY SUBUNIT A ALPHA ISOFORM"/>
    <property type="match status" value="1"/>
</dbReference>
<evidence type="ECO:0000313" key="4">
    <source>
        <dbReference type="Proteomes" id="UP000593571"/>
    </source>
</evidence>
<evidence type="ECO:0000313" key="3">
    <source>
        <dbReference type="EMBL" id="KAF6411392.1"/>
    </source>
</evidence>
<dbReference type="Proteomes" id="UP000593571">
    <property type="component" value="Unassembled WGS sequence"/>
</dbReference>
<dbReference type="InterPro" id="IPR016024">
    <property type="entry name" value="ARM-type_fold"/>
</dbReference>
<keyword evidence="4" id="KW-1185">Reference proteome</keyword>
<evidence type="ECO:0000256" key="2">
    <source>
        <dbReference type="PROSITE-ProRule" id="PRU00103"/>
    </source>
</evidence>
<accession>A0A7J8CKU4</accession>
<dbReference type="Gene3D" id="1.25.10.10">
    <property type="entry name" value="Leucine-rich Repeat Variant"/>
    <property type="match status" value="2"/>
</dbReference>
<dbReference type="InterPro" id="IPR021133">
    <property type="entry name" value="HEAT_type_2"/>
</dbReference>
<dbReference type="GO" id="GO:0005634">
    <property type="term" value="C:nucleus"/>
    <property type="evidence" value="ECO:0007669"/>
    <property type="project" value="TreeGrafter"/>
</dbReference>
<dbReference type="InterPro" id="IPR000357">
    <property type="entry name" value="HEAT"/>
</dbReference>
<feature type="repeat" description="HEAT" evidence="2">
    <location>
        <begin position="355"/>
        <end position="393"/>
    </location>
</feature>
<feature type="repeat" description="HEAT" evidence="2">
    <location>
        <begin position="89"/>
        <end position="127"/>
    </location>
</feature>
<dbReference type="Pfam" id="PF02985">
    <property type="entry name" value="HEAT"/>
    <property type="match status" value="3"/>
</dbReference>
<comment type="caution">
    <text evidence="3">The sequence shown here is derived from an EMBL/GenBank/DDBJ whole genome shotgun (WGS) entry which is preliminary data.</text>
</comment>
<dbReference type="GO" id="GO:0007059">
    <property type="term" value="P:chromosome segregation"/>
    <property type="evidence" value="ECO:0007669"/>
    <property type="project" value="TreeGrafter"/>
</dbReference>
<feature type="repeat" description="HEAT" evidence="2">
    <location>
        <begin position="251"/>
        <end position="288"/>
    </location>
</feature>
<keyword evidence="1" id="KW-0677">Repeat</keyword>
<feature type="repeat" description="HEAT" evidence="2">
    <location>
        <begin position="394"/>
        <end position="423"/>
    </location>
</feature>
<feature type="repeat" description="HEAT" evidence="2">
    <location>
        <begin position="12"/>
        <end position="50"/>
    </location>
</feature>
<dbReference type="EMBL" id="JACASE010000014">
    <property type="protein sequence ID" value="KAF6411392.1"/>
    <property type="molecule type" value="Genomic_DNA"/>
</dbReference>
<name>A0A7J8CKU4_ROUAE</name>
<feature type="repeat" description="HEAT" evidence="2">
    <location>
        <begin position="166"/>
        <end position="204"/>
    </location>
</feature>
<feature type="repeat" description="HEAT" evidence="2">
    <location>
        <begin position="205"/>
        <end position="236"/>
    </location>
</feature>
<dbReference type="SUPFAM" id="SSF48371">
    <property type="entry name" value="ARM repeat"/>
    <property type="match status" value="1"/>
</dbReference>
<reference evidence="3 4" key="1">
    <citation type="journal article" date="2020" name="Nature">
        <title>Six reference-quality genomes reveal evolution of bat adaptations.</title>
        <authorList>
            <person name="Jebb D."/>
            <person name="Huang Z."/>
            <person name="Pippel M."/>
            <person name="Hughes G.M."/>
            <person name="Lavrichenko K."/>
            <person name="Devanna P."/>
            <person name="Winkler S."/>
            <person name="Jermiin L.S."/>
            <person name="Skirmuntt E.C."/>
            <person name="Katzourakis A."/>
            <person name="Burkitt-Gray L."/>
            <person name="Ray D.A."/>
            <person name="Sullivan K.A.M."/>
            <person name="Roscito J.G."/>
            <person name="Kirilenko B.M."/>
            <person name="Davalos L.M."/>
            <person name="Corthals A.P."/>
            <person name="Power M.L."/>
            <person name="Jones G."/>
            <person name="Ransome R.D."/>
            <person name="Dechmann D.K.N."/>
            <person name="Locatelli A.G."/>
            <person name="Puechmaille S.J."/>
            <person name="Fedrigo O."/>
            <person name="Jarvis E.D."/>
            <person name="Hiller M."/>
            <person name="Vernes S.C."/>
            <person name="Myers E.W."/>
            <person name="Teeling E.C."/>
        </authorList>
    </citation>
    <scope>NUCLEOTIDE SEQUENCE [LARGE SCALE GENOMIC DNA]</scope>
    <source>
        <strain evidence="3">MRouAeg1</strain>
        <tissue evidence="3">Muscle</tissue>
    </source>
</reference>
<dbReference type="GO" id="GO:0019888">
    <property type="term" value="F:protein phosphatase regulator activity"/>
    <property type="evidence" value="ECO:0007669"/>
    <property type="project" value="TreeGrafter"/>
</dbReference>
<proteinExistence type="predicted"/>
<protein>
    <submittedName>
        <fullName evidence="3">Protein phosphatase 2 scaffold subunit Aalpha</fullName>
    </submittedName>
</protein>
<sequence>MAAADGDDSLYPIAVLIDELRNEDVQLRLNSIKKLSTIALALGVERTRSELLPFLTDTIYDEDEVLLALAEQLGTFTTLVGGPEYVHCLLPPLESLATVEETVVRDKAVESLRAISHEHSPSDLEAHFVPLVKRLAGGDWFTSRTSACGLFSVCYPRVSSAVKAELRQYFRNLCSDDTPMVRRAAASKLGEFAKVLELDNVKSEIIPMFSNLASDEQDSVRLLAVEACLNIISNLDCVNEVIGIRQLSQSLLPAIVELAEDAKWRVRLAIIEYMPKLNSLCMAWLVDHVYAIREAATSNLKKLVEKFGKEWAHATIIPKVLAMSGDPNYLHRMTTLFCINVLSEVCGQDITTKHMLPTVLRMAGDPVANVRFNVAKSLQKIGPILDNSTLQSEVKPILEKLTQDQDVDVKYFAQEALTVLSLA</sequence>
<dbReference type="AlphaFoldDB" id="A0A7J8CKU4"/>